<evidence type="ECO:0000313" key="3">
    <source>
        <dbReference type="Proteomes" id="UP001297272"/>
    </source>
</evidence>
<gene>
    <name evidence="2" type="ORF">JYU29_09100</name>
</gene>
<protein>
    <recommendedName>
        <fullName evidence="4">DUF2946 domain-containing protein</fullName>
    </recommendedName>
</protein>
<proteinExistence type="predicted"/>
<feature type="transmembrane region" description="Helical" evidence="1">
    <location>
        <begin position="59"/>
        <end position="82"/>
    </location>
</feature>
<keyword evidence="3" id="KW-1185">Reference proteome</keyword>
<evidence type="ECO:0000256" key="1">
    <source>
        <dbReference type="SAM" id="Phobius"/>
    </source>
</evidence>
<evidence type="ECO:0000313" key="2">
    <source>
        <dbReference type="EMBL" id="MBS9720841.1"/>
    </source>
</evidence>
<keyword evidence="1" id="KW-0472">Membrane</keyword>
<reference evidence="2 3" key="1">
    <citation type="submission" date="2021-03" db="EMBL/GenBank/DDBJ databases">
        <title>Tianweitania aestuarii sp. nov., isolated from a tidal flat.</title>
        <authorList>
            <person name="Park S."/>
            <person name="Yoon J.-H."/>
        </authorList>
    </citation>
    <scope>NUCLEOTIDE SEQUENCE [LARGE SCALE GENOMIC DNA]</scope>
    <source>
        <strain evidence="2 3">BSSL-BM11</strain>
    </source>
</reference>
<accession>A0ABS5RX28</accession>
<comment type="caution">
    <text evidence="2">The sequence shown here is derived from an EMBL/GenBank/DDBJ whole genome shotgun (WGS) entry which is preliminary data.</text>
</comment>
<dbReference type="Proteomes" id="UP001297272">
    <property type="component" value="Unassembled WGS sequence"/>
</dbReference>
<keyword evidence="1" id="KW-1133">Transmembrane helix</keyword>
<keyword evidence="1" id="KW-0812">Transmembrane</keyword>
<dbReference type="EMBL" id="JAFMNX010000002">
    <property type="protein sequence ID" value="MBS9720841.1"/>
    <property type="molecule type" value="Genomic_DNA"/>
</dbReference>
<sequence>MCSSEPSRHAWPLAIRDLSPGFSRKGMLPQRAMFHASSFDAIGGSGRARMLKLNNGRNLFVAALVAVMMLVQSFMLAGSAGAAQHGVLLDQFGNTLCITSVDPGETQQDQRKLPSCCVLGCGLATVGFAEPDFQSITLNWSEHGPAWIARPAEDQVAILPSERPRPPRGPPLSSR</sequence>
<dbReference type="RefSeq" id="WP_213984496.1">
    <property type="nucleotide sequence ID" value="NZ_JAFMNX010000002.1"/>
</dbReference>
<evidence type="ECO:0008006" key="4">
    <source>
        <dbReference type="Google" id="ProtNLM"/>
    </source>
</evidence>
<name>A0ABS5RX28_9HYPH</name>
<organism evidence="2 3">
    <name type="scientific">Tianweitania aestuarii</name>
    <dbReference type="NCBI Taxonomy" id="2814886"/>
    <lineage>
        <taxon>Bacteria</taxon>
        <taxon>Pseudomonadati</taxon>
        <taxon>Pseudomonadota</taxon>
        <taxon>Alphaproteobacteria</taxon>
        <taxon>Hyphomicrobiales</taxon>
        <taxon>Phyllobacteriaceae</taxon>
        <taxon>Tianweitania</taxon>
    </lineage>
</organism>